<dbReference type="HOGENOM" id="CLU_2824099_0_0_7"/>
<dbReference type="STRING" id="573370.DMR_32790"/>
<keyword evidence="3" id="KW-1185">Reference proteome</keyword>
<feature type="signal peptide" evidence="1">
    <location>
        <begin position="1"/>
        <end position="19"/>
    </location>
</feature>
<dbReference type="Proteomes" id="UP000009071">
    <property type="component" value="Chromosome"/>
</dbReference>
<evidence type="ECO:0000313" key="3">
    <source>
        <dbReference type="Proteomes" id="UP000009071"/>
    </source>
</evidence>
<keyword evidence="1" id="KW-0732">Signal</keyword>
<protein>
    <recommendedName>
        <fullName evidence="4">Secreted protein</fullName>
    </recommendedName>
</protein>
<dbReference type="AlphaFoldDB" id="C4XJM3"/>
<accession>C4XJM3</accession>
<organism evidence="2 3">
    <name type="scientific">Solidesulfovibrio magneticus (strain ATCC 700980 / DSM 13731 / RS-1)</name>
    <name type="common">Desulfovibrio magneticus</name>
    <dbReference type="NCBI Taxonomy" id="573370"/>
    <lineage>
        <taxon>Bacteria</taxon>
        <taxon>Pseudomonadati</taxon>
        <taxon>Thermodesulfobacteriota</taxon>
        <taxon>Desulfovibrionia</taxon>
        <taxon>Desulfovibrionales</taxon>
        <taxon>Desulfovibrionaceae</taxon>
        <taxon>Solidesulfovibrio</taxon>
    </lineage>
</organism>
<evidence type="ECO:0000256" key="1">
    <source>
        <dbReference type="SAM" id="SignalP"/>
    </source>
</evidence>
<evidence type="ECO:0008006" key="4">
    <source>
        <dbReference type="Google" id="ProtNLM"/>
    </source>
</evidence>
<name>C4XJM3_SOLM1</name>
<proteinExistence type="predicted"/>
<evidence type="ECO:0000313" key="2">
    <source>
        <dbReference type="EMBL" id="BAH76770.1"/>
    </source>
</evidence>
<sequence>MVLAPFSFFSGLCLLASLAAPIYPQSQIPLSSGPPSTRIVHQVFPARRRVLCFICYFGVLNEFERI</sequence>
<reference evidence="2 3" key="1">
    <citation type="journal article" date="2009" name="Genome Res.">
        <title>Whole genome sequence of Desulfovibrio magneticus strain RS-1 revealed common gene clusters in magnetotactic bacteria.</title>
        <authorList>
            <person name="Nakazawa H."/>
            <person name="Arakaki A."/>
            <person name="Narita-Yamada S."/>
            <person name="Yashiro I."/>
            <person name="Jinno K."/>
            <person name="Aoki N."/>
            <person name="Tsuruyama A."/>
            <person name="Okamura Y."/>
            <person name="Tanikawa S."/>
            <person name="Fujita N."/>
            <person name="Takeyama H."/>
            <person name="Matsunaga T."/>
        </authorList>
    </citation>
    <scope>NUCLEOTIDE SEQUENCE [LARGE SCALE GENOMIC DNA]</scope>
    <source>
        <strain evidence="3">ATCC 700980 / DSM 13731 / RS-1</strain>
    </source>
</reference>
<feature type="chain" id="PRO_5002946060" description="Secreted protein" evidence="1">
    <location>
        <begin position="20"/>
        <end position="66"/>
    </location>
</feature>
<dbReference type="EMBL" id="AP010904">
    <property type="protein sequence ID" value="BAH76770.1"/>
    <property type="molecule type" value="Genomic_DNA"/>
</dbReference>
<dbReference type="KEGG" id="dma:DMR_32790"/>
<gene>
    <name evidence="2" type="ordered locus">DMR_32790</name>
</gene>